<dbReference type="CDD" id="cd05233">
    <property type="entry name" value="SDR_c"/>
    <property type="match status" value="1"/>
</dbReference>
<dbReference type="InterPro" id="IPR002347">
    <property type="entry name" value="SDR_fam"/>
</dbReference>
<reference evidence="4 5" key="1">
    <citation type="submission" date="2020-07" db="EMBL/GenBank/DDBJ databases">
        <authorList>
            <person name="Feng H."/>
        </authorList>
    </citation>
    <scope>NUCLEOTIDE SEQUENCE [LARGE SCALE GENOMIC DNA]</scope>
    <source>
        <strain evidence="5">s-10</strain>
    </source>
</reference>
<dbReference type="PRINTS" id="PR00080">
    <property type="entry name" value="SDRFAMILY"/>
</dbReference>
<dbReference type="InterPro" id="IPR036291">
    <property type="entry name" value="NAD(P)-bd_dom_sf"/>
</dbReference>
<dbReference type="RefSeq" id="WP_181752215.1">
    <property type="nucleotide sequence ID" value="NZ_JACEIQ010000011.1"/>
</dbReference>
<accession>A0A7W2A991</accession>
<dbReference type="Pfam" id="PF00106">
    <property type="entry name" value="adh_short"/>
    <property type="match status" value="1"/>
</dbReference>
<evidence type="ECO:0000256" key="1">
    <source>
        <dbReference type="ARBA" id="ARBA00006484"/>
    </source>
</evidence>
<gene>
    <name evidence="4" type="ORF">H1191_11715</name>
</gene>
<comment type="caution">
    <text evidence="4">The sequence shown here is derived from an EMBL/GenBank/DDBJ whole genome shotgun (WGS) entry which is preliminary data.</text>
</comment>
<evidence type="ECO:0000313" key="4">
    <source>
        <dbReference type="EMBL" id="MBA4494974.1"/>
    </source>
</evidence>
<organism evidence="4 5">
    <name type="scientific">Paenactinomyces guangxiensis</name>
    <dbReference type="NCBI Taxonomy" id="1490290"/>
    <lineage>
        <taxon>Bacteria</taxon>
        <taxon>Bacillati</taxon>
        <taxon>Bacillota</taxon>
        <taxon>Bacilli</taxon>
        <taxon>Bacillales</taxon>
        <taxon>Thermoactinomycetaceae</taxon>
        <taxon>Paenactinomyces</taxon>
    </lineage>
</organism>
<keyword evidence="5" id="KW-1185">Reference proteome</keyword>
<protein>
    <submittedName>
        <fullName evidence="4">SDR family oxidoreductase</fullName>
    </submittedName>
</protein>
<name>A0A7W2A991_9BACL</name>
<keyword evidence="2" id="KW-0560">Oxidoreductase</keyword>
<dbReference type="GO" id="GO:0016020">
    <property type="term" value="C:membrane"/>
    <property type="evidence" value="ECO:0007669"/>
    <property type="project" value="TreeGrafter"/>
</dbReference>
<dbReference type="PANTHER" id="PTHR44196">
    <property type="entry name" value="DEHYDROGENASE/REDUCTASE SDR FAMILY MEMBER 7B"/>
    <property type="match status" value="1"/>
</dbReference>
<sequence length="274" mass="30436">MNKRIVLLTGASSGIGKELARQLAQRGDFPLLVARNMCSLHSLKKELGQCDIFSCDVTDQEQVQNLVDEIINEFGRVDVLINNAGYGRFGGILDISIEDYIGMIDTNYLGAVRLTRSLLPHMLEGGGGRIVNIASVAGLTGIPNLPGYVASKFALIGFSESLKLEYSPKIQVGVLCPGPVYTPFFGGEDPARLFPSPIARQLIDAQTVARHAVRLIDRPRIKVIPSTLNLFMKVRNLVPGFYMWMTKKIYDRFKEEQATWTEDSYRPVINSTER</sequence>
<dbReference type="Proteomes" id="UP000535491">
    <property type="component" value="Unassembled WGS sequence"/>
</dbReference>
<proteinExistence type="inferred from homology"/>
<evidence type="ECO:0000256" key="3">
    <source>
        <dbReference type="RuleBase" id="RU000363"/>
    </source>
</evidence>
<comment type="similarity">
    <text evidence="1 3">Belongs to the short-chain dehydrogenases/reductases (SDR) family.</text>
</comment>
<evidence type="ECO:0000313" key="5">
    <source>
        <dbReference type="Proteomes" id="UP000535491"/>
    </source>
</evidence>
<evidence type="ECO:0000256" key="2">
    <source>
        <dbReference type="ARBA" id="ARBA00023002"/>
    </source>
</evidence>
<dbReference type="PANTHER" id="PTHR44196:SF1">
    <property type="entry name" value="DEHYDROGENASE_REDUCTASE SDR FAMILY MEMBER 7B"/>
    <property type="match status" value="1"/>
</dbReference>
<dbReference type="EMBL" id="JACEIQ010000011">
    <property type="protein sequence ID" value="MBA4494974.1"/>
    <property type="molecule type" value="Genomic_DNA"/>
</dbReference>
<dbReference type="SUPFAM" id="SSF51735">
    <property type="entry name" value="NAD(P)-binding Rossmann-fold domains"/>
    <property type="match status" value="1"/>
</dbReference>
<dbReference type="GO" id="GO:0016491">
    <property type="term" value="F:oxidoreductase activity"/>
    <property type="evidence" value="ECO:0007669"/>
    <property type="project" value="UniProtKB-KW"/>
</dbReference>
<dbReference type="AlphaFoldDB" id="A0A7W2A991"/>
<dbReference type="Gene3D" id="3.40.50.720">
    <property type="entry name" value="NAD(P)-binding Rossmann-like Domain"/>
    <property type="match status" value="1"/>
</dbReference>
<dbReference type="PRINTS" id="PR00081">
    <property type="entry name" value="GDHRDH"/>
</dbReference>